<evidence type="ECO:0000313" key="6">
    <source>
        <dbReference type="Proteomes" id="UP000218784"/>
    </source>
</evidence>
<gene>
    <name evidence="5" type="ORF">COA17_10065</name>
</gene>
<dbReference type="CDD" id="cd07377">
    <property type="entry name" value="WHTH_GntR"/>
    <property type="match status" value="1"/>
</dbReference>
<evidence type="ECO:0000259" key="4">
    <source>
        <dbReference type="PROSITE" id="PS50949"/>
    </source>
</evidence>
<keyword evidence="2" id="KW-0238">DNA-binding</keyword>
<dbReference type="Gene3D" id="1.10.10.10">
    <property type="entry name" value="Winged helix-like DNA-binding domain superfamily/Winged helix DNA-binding domain"/>
    <property type="match status" value="1"/>
</dbReference>
<evidence type="ECO:0000256" key="1">
    <source>
        <dbReference type="ARBA" id="ARBA00023015"/>
    </source>
</evidence>
<dbReference type="SMART" id="SM00345">
    <property type="entry name" value="HTH_GNTR"/>
    <property type="match status" value="1"/>
</dbReference>
<evidence type="ECO:0000256" key="2">
    <source>
        <dbReference type="ARBA" id="ARBA00023125"/>
    </source>
</evidence>
<keyword evidence="6" id="KW-1185">Reference proteome</keyword>
<reference evidence="5 6" key="1">
    <citation type="submission" date="2017-09" db="EMBL/GenBank/DDBJ databases">
        <title>Sphingomonas ginsenosidimutans KACC 14949, whole genome shotgun sequence.</title>
        <authorList>
            <person name="Feng G."/>
            <person name="Zhu H."/>
        </authorList>
    </citation>
    <scope>NUCLEOTIDE SEQUENCE [LARGE SCALE GENOMIC DNA]</scope>
    <source>
        <strain evidence="5 6">KACC 14949</strain>
    </source>
</reference>
<keyword evidence="1" id="KW-0805">Transcription regulation</keyword>
<dbReference type="Gene3D" id="3.40.1410.10">
    <property type="entry name" value="Chorismate lyase-like"/>
    <property type="match status" value="1"/>
</dbReference>
<dbReference type="InterPro" id="IPR028978">
    <property type="entry name" value="Chorismate_lyase_/UTRA_dom_sf"/>
</dbReference>
<dbReference type="InterPro" id="IPR036390">
    <property type="entry name" value="WH_DNA-bd_sf"/>
</dbReference>
<comment type="caution">
    <text evidence="5">The sequence shown here is derived from an EMBL/GenBank/DDBJ whole genome shotgun (WGS) entry which is preliminary data.</text>
</comment>
<dbReference type="InterPro" id="IPR011663">
    <property type="entry name" value="UTRA"/>
</dbReference>
<dbReference type="PROSITE" id="PS50949">
    <property type="entry name" value="HTH_GNTR"/>
    <property type="match status" value="1"/>
</dbReference>
<accession>A0A2A4I099</accession>
<dbReference type="GO" id="GO:0045892">
    <property type="term" value="P:negative regulation of DNA-templated transcription"/>
    <property type="evidence" value="ECO:0007669"/>
    <property type="project" value="TreeGrafter"/>
</dbReference>
<dbReference type="PANTHER" id="PTHR44846">
    <property type="entry name" value="MANNOSYL-D-GLYCERATE TRANSPORT/METABOLISM SYSTEM REPRESSOR MNGR-RELATED"/>
    <property type="match status" value="1"/>
</dbReference>
<dbReference type="AlphaFoldDB" id="A0A2A4I099"/>
<dbReference type="PRINTS" id="PR00035">
    <property type="entry name" value="HTHGNTR"/>
</dbReference>
<dbReference type="Pfam" id="PF00392">
    <property type="entry name" value="GntR"/>
    <property type="match status" value="1"/>
</dbReference>
<dbReference type="Proteomes" id="UP000218784">
    <property type="component" value="Unassembled WGS sequence"/>
</dbReference>
<dbReference type="EMBL" id="NWVD01000003">
    <property type="protein sequence ID" value="PCG09347.1"/>
    <property type="molecule type" value="Genomic_DNA"/>
</dbReference>
<dbReference type="RefSeq" id="WP_066490183.1">
    <property type="nucleotide sequence ID" value="NZ_JAIEOT010000114.1"/>
</dbReference>
<dbReference type="SUPFAM" id="SSF46785">
    <property type="entry name" value="Winged helix' DNA-binding domain"/>
    <property type="match status" value="1"/>
</dbReference>
<dbReference type="SUPFAM" id="SSF64288">
    <property type="entry name" value="Chorismate lyase-like"/>
    <property type="match status" value="1"/>
</dbReference>
<dbReference type="GO" id="GO:0003700">
    <property type="term" value="F:DNA-binding transcription factor activity"/>
    <property type="evidence" value="ECO:0007669"/>
    <property type="project" value="InterPro"/>
</dbReference>
<dbReference type="InterPro" id="IPR050679">
    <property type="entry name" value="Bact_HTH_transcr_reg"/>
</dbReference>
<feature type="domain" description="HTH gntR-type" evidence="4">
    <location>
        <begin position="16"/>
        <end position="84"/>
    </location>
</feature>
<dbReference type="GO" id="GO:0003677">
    <property type="term" value="F:DNA binding"/>
    <property type="evidence" value="ECO:0007669"/>
    <property type="project" value="UniProtKB-KW"/>
</dbReference>
<dbReference type="Pfam" id="PF07702">
    <property type="entry name" value="UTRA"/>
    <property type="match status" value="1"/>
</dbReference>
<dbReference type="SMART" id="SM00866">
    <property type="entry name" value="UTRA"/>
    <property type="match status" value="1"/>
</dbReference>
<protein>
    <submittedName>
        <fullName evidence="5">GntR family transcriptional regulator</fullName>
    </submittedName>
</protein>
<name>A0A2A4I099_9SPHN</name>
<sequence>MAFADRIGALPPDGTGPLYLQFGAILRGAIERGALAPGDALPAERELCQEYGISRITVRRAIAALSDAGLLVARRGAGTFVAGTAVAHAAPGPAAAPARVEKSFAHLSSFTQDMLARGRRPESRWLARNDGLVTPDEALSLALSPGTPVYRFQRLRLADGQPLAIEHSTIPAYCLPSIEAVGESLYAALEAAGYRPTRALQRLRAIPFLDAQAALLDVPSGHAGLLIERRAFLADGRPAEVTQSYYRGDAYDFVAELGE</sequence>
<organism evidence="5 6">
    <name type="scientific">Sphingomonas ginsenosidimutans</name>
    <dbReference type="NCBI Taxonomy" id="862134"/>
    <lineage>
        <taxon>Bacteria</taxon>
        <taxon>Pseudomonadati</taxon>
        <taxon>Pseudomonadota</taxon>
        <taxon>Alphaproteobacteria</taxon>
        <taxon>Sphingomonadales</taxon>
        <taxon>Sphingomonadaceae</taxon>
        <taxon>Sphingomonas</taxon>
    </lineage>
</organism>
<evidence type="ECO:0000256" key="3">
    <source>
        <dbReference type="ARBA" id="ARBA00023163"/>
    </source>
</evidence>
<dbReference type="PANTHER" id="PTHR44846:SF1">
    <property type="entry name" value="MANNOSYL-D-GLYCERATE TRANSPORT_METABOLISM SYSTEM REPRESSOR MNGR-RELATED"/>
    <property type="match status" value="1"/>
</dbReference>
<dbReference type="InterPro" id="IPR036388">
    <property type="entry name" value="WH-like_DNA-bd_sf"/>
</dbReference>
<keyword evidence="3" id="KW-0804">Transcription</keyword>
<evidence type="ECO:0000313" key="5">
    <source>
        <dbReference type="EMBL" id="PCG09347.1"/>
    </source>
</evidence>
<proteinExistence type="predicted"/>
<dbReference type="InterPro" id="IPR000524">
    <property type="entry name" value="Tscrpt_reg_HTH_GntR"/>
</dbReference>